<dbReference type="GO" id="GO:0005905">
    <property type="term" value="C:clathrin-coated pit"/>
    <property type="evidence" value="ECO:0007669"/>
    <property type="project" value="UniProtKB-SubCell"/>
</dbReference>
<dbReference type="InterPro" id="IPR000375">
    <property type="entry name" value="Dynamin_stalk"/>
</dbReference>
<dbReference type="PANTHER" id="PTHR11566">
    <property type="entry name" value="DYNAMIN"/>
    <property type="match status" value="1"/>
</dbReference>
<evidence type="ECO:0000259" key="26">
    <source>
        <dbReference type="PROSITE" id="PS51388"/>
    </source>
</evidence>
<evidence type="ECO:0000256" key="20">
    <source>
        <dbReference type="ARBA" id="ARBA00034106"/>
    </source>
</evidence>
<dbReference type="Pfam" id="PF00169">
    <property type="entry name" value="PH"/>
    <property type="match status" value="1"/>
</dbReference>
<dbReference type="SMART" id="SM00053">
    <property type="entry name" value="DYNc"/>
    <property type="match status" value="1"/>
</dbReference>
<dbReference type="Pfam" id="PF00350">
    <property type="entry name" value="Dynamin_N"/>
    <property type="match status" value="1"/>
</dbReference>
<keyword evidence="11" id="KW-0378">Hydrolase</keyword>
<name>A0A2Y9FYY1_TRIMA</name>
<evidence type="ECO:0000256" key="2">
    <source>
        <dbReference type="ARBA" id="ARBA00004248"/>
    </source>
</evidence>
<feature type="compositionally biased region" description="Polar residues" evidence="24">
    <location>
        <begin position="763"/>
        <end position="781"/>
    </location>
</feature>
<evidence type="ECO:0000313" key="28">
    <source>
        <dbReference type="Proteomes" id="UP000248480"/>
    </source>
</evidence>
<dbReference type="SUPFAM" id="SSF50729">
    <property type="entry name" value="PH domain-like"/>
    <property type="match status" value="1"/>
</dbReference>
<evidence type="ECO:0000256" key="5">
    <source>
        <dbReference type="ARBA" id="ARBA00022475"/>
    </source>
</evidence>
<evidence type="ECO:0000256" key="11">
    <source>
        <dbReference type="ARBA" id="ARBA00022801"/>
    </source>
</evidence>
<evidence type="ECO:0000256" key="19">
    <source>
        <dbReference type="ARBA" id="ARBA00023329"/>
    </source>
</evidence>
<dbReference type="GO" id="GO:0008017">
    <property type="term" value="F:microtubule binding"/>
    <property type="evidence" value="ECO:0007669"/>
    <property type="project" value="TreeGrafter"/>
</dbReference>
<dbReference type="AlphaFoldDB" id="A0A2Y9FYY1"/>
<gene>
    <name evidence="29" type="primary">DNM1</name>
</gene>
<evidence type="ECO:0000259" key="27">
    <source>
        <dbReference type="PROSITE" id="PS51718"/>
    </source>
</evidence>
<feature type="compositionally biased region" description="Pro residues" evidence="24">
    <location>
        <begin position="825"/>
        <end position="843"/>
    </location>
</feature>
<dbReference type="InterPro" id="IPR027417">
    <property type="entry name" value="P-loop_NTPase"/>
</dbReference>
<dbReference type="GO" id="GO:0005886">
    <property type="term" value="C:plasma membrane"/>
    <property type="evidence" value="ECO:0007669"/>
    <property type="project" value="UniProtKB-SubCell"/>
</dbReference>
<keyword evidence="17" id="KW-0168">Coated pit</keyword>
<dbReference type="PROSITE" id="PS51388">
    <property type="entry name" value="GED"/>
    <property type="match status" value="1"/>
</dbReference>
<dbReference type="InterPro" id="IPR001849">
    <property type="entry name" value="PH_domain"/>
</dbReference>
<evidence type="ECO:0000256" key="12">
    <source>
        <dbReference type="ARBA" id="ARBA00023018"/>
    </source>
</evidence>
<dbReference type="InterPro" id="IPR045063">
    <property type="entry name" value="Dynamin_N"/>
</dbReference>
<dbReference type="PROSITE" id="PS00410">
    <property type="entry name" value="G_DYNAMIN_1"/>
    <property type="match status" value="1"/>
</dbReference>
<keyword evidence="15" id="KW-0472">Membrane</keyword>
<protein>
    <recommendedName>
        <fullName evidence="22">Dynamin-1</fullName>
        <ecNumber evidence="4">3.6.5.5</ecNumber>
    </recommendedName>
</protein>
<dbReference type="GeneID" id="101351144"/>
<keyword evidence="19" id="KW-0968">Cytoplasmic vesicle</keyword>
<dbReference type="PROSITE" id="PS50003">
    <property type="entry name" value="PH_DOMAIN"/>
    <property type="match status" value="1"/>
</dbReference>
<comment type="subcellular location">
    <subcellularLocation>
        <location evidence="1">Cell membrane</location>
    </subcellularLocation>
    <subcellularLocation>
        <location evidence="2">Cytoplasmic vesicle</location>
        <location evidence="2">Secretory vesicle</location>
        <location evidence="2">Chromaffin granule</location>
    </subcellularLocation>
    <subcellularLocation>
        <location evidence="3">Membrane</location>
        <location evidence="3">Clathrin-coated pit</location>
    </subcellularLocation>
    <subcellularLocation>
        <location evidence="20">Presynapse</location>
    </subcellularLocation>
</comment>
<dbReference type="Gene3D" id="3.40.50.300">
    <property type="entry name" value="P-loop containing nucleotide triphosphate hydrolases"/>
    <property type="match status" value="1"/>
</dbReference>
<sequence length="864" mass="97281">MGNRGMEDLIPLVNRLQDAFSAIGQNADLDLPQIAVVGGQSAGKSSVLENFVGRDFLPRGSGIVTRRPLVLQLVNATTEYAEFLHCKGKKFTDFEDVRLEIEAETDRVTGTNKGISPVPINLRVYSPQVLNLTLVDLPGMTKVPVGDQPPDIEFQIRDMLMQFVTKENCLILAVSPANSDLANSDALKIAKEVDPQGQRTIGVITKLDLMDEGTDARDVLENKLLPLRRGYIGVVNRSQKDIDGKKDITAALAAERKFFLSHPSYRHLADRMGTPYLQKILNQQLTNHIRDTLPGLRNKLQSQLLSIEKEVDEYKNFRPDDPARKTKALLQMVQQFAVDFEKRIEGSGDQIDTYELSGGARINRIFHERFPFELVKMEFDEKELRREISYAIKNIHGIRTGLFTPDLAFEATVKKQVQKLKEPSIKCVDMVVSELTATIRKCSEKLQQYPRLREEMERIVTTHIREREGRTKEQVMLLIDIELAYMNTNHEDFIGFANAQQRSNQMNKKKASGNQDEILVIRKGWLTINNIGIMKGGSKEYWFVLTAENLSWYKDDEEKEKKYMLSVDNLKLRDVEKGFMSSKHIFALFNTEQRNVYKDYRQLELACETQEEVDSWKASFLRAGVYPERVGDKEKASETEENGSDNFMHSMDPQLERQVETIRNLVDSYMAIVNKTVRDLMPKTIMHLMINNTKEFIFSELLANLYSCGDQNTLMEESAEQAQRRDEMLRMYHALKEALSIIGDINTTTVSTPMPPPVDDSWLQVQSVPTGRRSPTSSPTPQRRAPAVPPARPGSRGPAPGPPPAGSALGGAPPVPSRPGASPDPFGPPPQVPSRPNRAPPGVPSRSGQASPSRPESPRPPFDL</sequence>
<dbReference type="FunFam" id="1.20.120.1240:FF:000019">
    <property type="entry name" value="Dynamin 2"/>
    <property type="match status" value="1"/>
</dbReference>
<dbReference type="InterPro" id="IPR011993">
    <property type="entry name" value="PH-like_dom_sf"/>
</dbReference>
<evidence type="ECO:0000256" key="9">
    <source>
        <dbReference type="ARBA" id="ARBA00022701"/>
    </source>
</evidence>
<evidence type="ECO:0000313" key="29">
    <source>
        <dbReference type="RefSeq" id="XP_012410797.1"/>
    </source>
</evidence>
<dbReference type="OrthoDB" id="5061070at2759"/>
<dbReference type="Pfam" id="PF01031">
    <property type="entry name" value="Dynamin_M"/>
    <property type="match status" value="1"/>
</dbReference>
<keyword evidence="10 23" id="KW-0547">Nucleotide-binding</keyword>
<keyword evidence="28" id="KW-1185">Reference proteome</keyword>
<proteinExistence type="inferred from homology"/>
<evidence type="ECO:0000256" key="13">
    <source>
        <dbReference type="ARBA" id="ARBA00023074"/>
    </source>
</evidence>
<dbReference type="SMART" id="SM00302">
    <property type="entry name" value="GED"/>
    <property type="match status" value="1"/>
</dbReference>
<evidence type="ECO:0000259" key="25">
    <source>
        <dbReference type="PROSITE" id="PS50003"/>
    </source>
</evidence>
<dbReference type="SMART" id="SM00233">
    <property type="entry name" value="PH"/>
    <property type="match status" value="1"/>
</dbReference>
<feature type="domain" description="PH" evidence="25">
    <location>
        <begin position="519"/>
        <end position="625"/>
    </location>
</feature>
<keyword evidence="16" id="KW-0505">Motor protein</keyword>
<keyword evidence="12" id="KW-0770">Synapse</keyword>
<evidence type="ECO:0000256" key="24">
    <source>
        <dbReference type="SAM" id="MobiDB-lite"/>
    </source>
</evidence>
<evidence type="ECO:0000256" key="7">
    <source>
        <dbReference type="ARBA" id="ARBA00022553"/>
    </source>
</evidence>
<dbReference type="SUPFAM" id="SSF52540">
    <property type="entry name" value="P-loop containing nucleoside triphosphate hydrolases"/>
    <property type="match status" value="1"/>
</dbReference>
<keyword evidence="9" id="KW-0493">Microtubule</keyword>
<keyword evidence="13" id="KW-0944">Nitration</keyword>
<evidence type="ECO:0000256" key="3">
    <source>
        <dbReference type="ARBA" id="ARBA00004600"/>
    </source>
</evidence>
<feature type="domain" description="GED" evidence="26">
    <location>
        <begin position="659"/>
        <end position="750"/>
    </location>
</feature>
<evidence type="ECO:0000256" key="8">
    <source>
        <dbReference type="ARBA" id="ARBA00022583"/>
    </source>
</evidence>
<keyword evidence="5" id="KW-1003">Cell membrane</keyword>
<dbReference type="GO" id="GO:0042583">
    <property type="term" value="C:chromaffin granule"/>
    <property type="evidence" value="ECO:0007669"/>
    <property type="project" value="UniProtKB-SubCell"/>
</dbReference>
<accession>A0A2Y9FYY1</accession>
<dbReference type="PRINTS" id="PR00195">
    <property type="entry name" value="DYNAMIN"/>
</dbReference>
<dbReference type="InterPro" id="IPR030381">
    <property type="entry name" value="G_DYNAMIN_dom"/>
</dbReference>
<dbReference type="Gene3D" id="1.20.120.1240">
    <property type="entry name" value="Dynamin, middle domain"/>
    <property type="match status" value="1"/>
</dbReference>
<dbReference type="CTD" id="1759"/>
<dbReference type="FunFam" id="1.20.120.1240:FF:000014">
    <property type="entry name" value="Dynamin 2b"/>
    <property type="match status" value="1"/>
</dbReference>
<evidence type="ECO:0000256" key="14">
    <source>
        <dbReference type="ARBA" id="ARBA00023134"/>
    </source>
</evidence>
<keyword evidence="6" id="KW-0488">Methylation</keyword>
<dbReference type="CDD" id="cd01256">
    <property type="entry name" value="PH_dynamin"/>
    <property type="match status" value="1"/>
</dbReference>
<dbReference type="PROSITE" id="PS51718">
    <property type="entry name" value="G_DYNAMIN_2"/>
    <property type="match status" value="1"/>
</dbReference>
<dbReference type="EC" id="3.6.5.5" evidence="4"/>
<dbReference type="GO" id="GO:0005525">
    <property type="term" value="F:GTP binding"/>
    <property type="evidence" value="ECO:0007669"/>
    <property type="project" value="UniProtKB-KW"/>
</dbReference>
<feature type="domain" description="Dynamin-type G" evidence="27">
    <location>
        <begin position="28"/>
        <end position="294"/>
    </location>
</feature>
<dbReference type="RefSeq" id="XP_012410797.1">
    <property type="nucleotide sequence ID" value="XM_012555343.1"/>
</dbReference>
<dbReference type="GO" id="GO:0031623">
    <property type="term" value="P:receptor internalization"/>
    <property type="evidence" value="ECO:0007669"/>
    <property type="project" value="TreeGrafter"/>
</dbReference>
<evidence type="ECO:0000256" key="22">
    <source>
        <dbReference type="ARBA" id="ARBA00073713"/>
    </source>
</evidence>
<comment type="catalytic activity">
    <reaction evidence="21">
        <text>GTP + H2O = GDP + phosphate + H(+)</text>
        <dbReference type="Rhea" id="RHEA:19669"/>
        <dbReference type="ChEBI" id="CHEBI:15377"/>
        <dbReference type="ChEBI" id="CHEBI:15378"/>
        <dbReference type="ChEBI" id="CHEBI:37565"/>
        <dbReference type="ChEBI" id="CHEBI:43474"/>
        <dbReference type="ChEBI" id="CHEBI:58189"/>
        <dbReference type="EC" id="3.6.5.5"/>
    </reaction>
    <physiologicalReaction direction="left-to-right" evidence="21">
        <dbReference type="Rhea" id="RHEA:19670"/>
    </physiologicalReaction>
</comment>
<evidence type="ECO:0000256" key="21">
    <source>
        <dbReference type="ARBA" id="ARBA00050873"/>
    </source>
</evidence>
<dbReference type="GO" id="GO:0098793">
    <property type="term" value="C:presynapse"/>
    <property type="evidence" value="ECO:0007669"/>
    <property type="project" value="UniProtKB-SubCell"/>
</dbReference>
<dbReference type="InterPro" id="IPR019762">
    <property type="entry name" value="Dynamin_GTPase_CS"/>
</dbReference>
<dbReference type="PANTHER" id="PTHR11566:SF32">
    <property type="entry name" value="DYNAMIN-1"/>
    <property type="match status" value="1"/>
</dbReference>
<dbReference type="FunFam" id="3.40.50.300:FF:000045">
    <property type="entry name" value="dynamin-1 isoform X2"/>
    <property type="match status" value="1"/>
</dbReference>
<dbReference type="Proteomes" id="UP000248480">
    <property type="component" value="Unplaced"/>
</dbReference>
<evidence type="ECO:0000256" key="4">
    <source>
        <dbReference type="ARBA" id="ARBA00011980"/>
    </source>
</evidence>
<reference evidence="29" key="1">
    <citation type="submission" date="2025-08" db="UniProtKB">
        <authorList>
            <consortium name="RefSeq"/>
        </authorList>
    </citation>
    <scope>IDENTIFICATION</scope>
</reference>
<dbReference type="Gene3D" id="2.30.29.30">
    <property type="entry name" value="Pleckstrin-homology domain (PH domain)/Phosphotyrosine-binding domain (PTB)"/>
    <property type="match status" value="1"/>
</dbReference>
<dbReference type="GO" id="GO:0005874">
    <property type="term" value="C:microtubule"/>
    <property type="evidence" value="ECO:0007669"/>
    <property type="project" value="UniProtKB-KW"/>
</dbReference>
<evidence type="ECO:0000256" key="23">
    <source>
        <dbReference type="RuleBase" id="RU003932"/>
    </source>
</evidence>
<dbReference type="InterPro" id="IPR022812">
    <property type="entry name" value="Dynamin"/>
</dbReference>
<keyword evidence="8" id="KW-0254">Endocytosis</keyword>
<dbReference type="FunFam" id="2.30.29.30:FF:000555">
    <property type="entry name" value="dynamin-1-like isoform X1"/>
    <property type="match status" value="1"/>
</dbReference>
<evidence type="ECO:0000256" key="16">
    <source>
        <dbReference type="ARBA" id="ARBA00023175"/>
    </source>
</evidence>
<evidence type="ECO:0000256" key="17">
    <source>
        <dbReference type="ARBA" id="ARBA00023176"/>
    </source>
</evidence>
<keyword evidence="14 23" id="KW-0342">GTP-binding</keyword>
<evidence type="ECO:0000256" key="1">
    <source>
        <dbReference type="ARBA" id="ARBA00004236"/>
    </source>
</evidence>
<organism evidence="28 29">
    <name type="scientific">Trichechus manatus latirostris</name>
    <name type="common">Florida manatee</name>
    <dbReference type="NCBI Taxonomy" id="127582"/>
    <lineage>
        <taxon>Eukaryota</taxon>
        <taxon>Metazoa</taxon>
        <taxon>Chordata</taxon>
        <taxon>Craniata</taxon>
        <taxon>Vertebrata</taxon>
        <taxon>Euteleostomi</taxon>
        <taxon>Mammalia</taxon>
        <taxon>Eutheria</taxon>
        <taxon>Afrotheria</taxon>
        <taxon>Sirenia</taxon>
        <taxon>Trichechidae</taxon>
        <taxon>Trichechus</taxon>
    </lineage>
</organism>
<dbReference type="CDD" id="cd08771">
    <property type="entry name" value="DLP_1"/>
    <property type="match status" value="1"/>
</dbReference>
<dbReference type="InterPro" id="IPR020850">
    <property type="entry name" value="GED_dom"/>
</dbReference>
<comment type="similarity">
    <text evidence="23">Belongs to the TRAFAC class dynamin-like GTPase superfamily. Dynamin/Fzo/YdjA family.</text>
</comment>
<evidence type="ECO:0000256" key="10">
    <source>
        <dbReference type="ARBA" id="ARBA00022741"/>
    </source>
</evidence>
<evidence type="ECO:0000256" key="18">
    <source>
        <dbReference type="ARBA" id="ARBA00023273"/>
    </source>
</evidence>
<feature type="region of interest" description="Disordered" evidence="24">
    <location>
        <begin position="750"/>
        <end position="864"/>
    </location>
</feature>
<evidence type="ECO:0000256" key="15">
    <source>
        <dbReference type="ARBA" id="ARBA00023136"/>
    </source>
</evidence>
<dbReference type="GO" id="GO:0016185">
    <property type="term" value="P:synaptic vesicle budding from presynaptic endocytic zone membrane"/>
    <property type="evidence" value="ECO:0007669"/>
    <property type="project" value="TreeGrafter"/>
</dbReference>
<dbReference type="InterPro" id="IPR001401">
    <property type="entry name" value="Dynamin_GTPase"/>
</dbReference>
<keyword evidence="7" id="KW-0597">Phosphoprotein</keyword>
<keyword evidence="18" id="KW-0966">Cell projection</keyword>
<dbReference type="Pfam" id="PF02212">
    <property type="entry name" value="GED"/>
    <property type="match status" value="1"/>
</dbReference>
<evidence type="ECO:0000256" key="6">
    <source>
        <dbReference type="ARBA" id="ARBA00022481"/>
    </source>
</evidence>
<dbReference type="GO" id="GO:0003924">
    <property type="term" value="F:GTPase activity"/>
    <property type="evidence" value="ECO:0007669"/>
    <property type="project" value="InterPro"/>
</dbReference>
<dbReference type="InterPro" id="IPR003130">
    <property type="entry name" value="GED"/>
</dbReference>